<dbReference type="PANTHER" id="PTHR18901:SF38">
    <property type="entry name" value="PSEUDOURIDINE-5'-PHOSPHATASE"/>
    <property type="match status" value="1"/>
</dbReference>
<dbReference type="Gene3D" id="3.40.50.1000">
    <property type="entry name" value="HAD superfamily/HAD-like"/>
    <property type="match status" value="1"/>
</dbReference>
<evidence type="ECO:0000313" key="5">
    <source>
        <dbReference type="Proteomes" id="UP000321058"/>
    </source>
</evidence>
<dbReference type="SFLD" id="SFLDG01135">
    <property type="entry name" value="C1.5.6:_HAD__Beta-PGM__Phospha"/>
    <property type="match status" value="1"/>
</dbReference>
<sequence>MLKKPVEAALFDMDGLLLDTEAIYVEAIQVAARGLGYPDMPIELCHSTAGVTGPVRNRMIETHYGEGFSIDAFREHFSVHVRRRTEAGIPLKPGVVELLDFLGGRGLPLAVATSARRPTAENHLGKAGLLDRFKAVATRDDVERTKPHPDVYLEAARRLGVAPERCIAFEDSNVGLEAAHAAGTMAFMVPDLVQPLPESRARCLQVMPDLHAALRLLREHL</sequence>
<dbReference type="InterPro" id="IPR006439">
    <property type="entry name" value="HAD-SF_hydro_IA"/>
</dbReference>
<comment type="caution">
    <text evidence="4">The sequence shown here is derived from an EMBL/GenBank/DDBJ whole genome shotgun (WGS) entry which is preliminary data.</text>
</comment>
<dbReference type="SFLD" id="SFLDS00003">
    <property type="entry name" value="Haloacid_Dehalogenase"/>
    <property type="match status" value="1"/>
</dbReference>
<keyword evidence="5" id="KW-1185">Reference proteome</keyword>
<dbReference type="OrthoDB" id="9800058at2"/>
<dbReference type="NCBIfam" id="TIGR01509">
    <property type="entry name" value="HAD-SF-IA-v3"/>
    <property type="match status" value="1"/>
</dbReference>
<dbReference type="SUPFAM" id="SSF56784">
    <property type="entry name" value="HAD-like"/>
    <property type="match status" value="1"/>
</dbReference>
<dbReference type="EMBL" id="BKAJ01000251">
    <property type="protein sequence ID" value="GEP61740.1"/>
    <property type="molecule type" value="Genomic_DNA"/>
</dbReference>
<dbReference type="GO" id="GO:0016787">
    <property type="term" value="F:hydrolase activity"/>
    <property type="evidence" value="ECO:0007669"/>
    <property type="project" value="UniProtKB-KW"/>
</dbReference>
<accession>A0A512NS12</accession>
<dbReference type="InterPro" id="IPR041492">
    <property type="entry name" value="HAD_2"/>
</dbReference>
<dbReference type="Proteomes" id="UP000321058">
    <property type="component" value="Unassembled WGS sequence"/>
</dbReference>
<gene>
    <name evidence="4" type="ORF">RSO01_89060</name>
</gene>
<dbReference type="PANTHER" id="PTHR18901">
    <property type="entry name" value="2-DEOXYGLUCOSE-6-PHOSPHATE PHOSPHATASE 2"/>
    <property type="match status" value="1"/>
</dbReference>
<evidence type="ECO:0000256" key="1">
    <source>
        <dbReference type="ARBA" id="ARBA00006171"/>
    </source>
</evidence>
<dbReference type="InterPro" id="IPR023198">
    <property type="entry name" value="PGP-like_dom2"/>
</dbReference>
<dbReference type="FunFam" id="3.40.50.1000:FF:000036">
    <property type="entry name" value="HAD family hydrolase"/>
    <property type="match status" value="1"/>
</dbReference>
<dbReference type="InterPro" id="IPR036412">
    <property type="entry name" value="HAD-like_sf"/>
</dbReference>
<organism evidence="4 5">
    <name type="scientific">Reyranella soli</name>
    <dbReference type="NCBI Taxonomy" id="1230389"/>
    <lineage>
        <taxon>Bacteria</taxon>
        <taxon>Pseudomonadati</taxon>
        <taxon>Pseudomonadota</taxon>
        <taxon>Alphaproteobacteria</taxon>
        <taxon>Hyphomicrobiales</taxon>
        <taxon>Reyranellaceae</taxon>
        <taxon>Reyranella</taxon>
    </lineage>
</organism>
<evidence type="ECO:0000256" key="3">
    <source>
        <dbReference type="ARBA" id="ARBA00022801"/>
    </source>
</evidence>
<dbReference type="InterPro" id="IPR023214">
    <property type="entry name" value="HAD_sf"/>
</dbReference>
<keyword evidence="2" id="KW-0479">Metal-binding</keyword>
<evidence type="ECO:0000313" key="4">
    <source>
        <dbReference type="EMBL" id="GEP61740.1"/>
    </source>
</evidence>
<reference evidence="4 5" key="1">
    <citation type="submission" date="2019-07" db="EMBL/GenBank/DDBJ databases">
        <title>Whole genome shotgun sequence of Reyranella soli NBRC 108950.</title>
        <authorList>
            <person name="Hosoyama A."/>
            <person name="Uohara A."/>
            <person name="Ohji S."/>
            <person name="Ichikawa N."/>
        </authorList>
    </citation>
    <scope>NUCLEOTIDE SEQUENCE [LARGE SCALE GENOMIC DNA]</scope>
    <source>
        <strain evidence="4 5">NBRC 108950</strain>
    </source>
</reference>
<comment type="similarity">
    <text evidence="1">Belongs to the HAD-like hydrolase superfamily. CbbY/CbbZ/Gph/YieH family.</text>
</comment>
<protein>
    <submittedName>
        <fullName evidence="4">Haloacid dehalogenase</fullName>
    </submittedName>
</protein>
<dbReference type="CDD" id="cd07505">
    <property type="entry name" value="HAD_BPGM-like"/>
    <property type="match status" value="1"/>
</dbReference>
<dbReference type="AlphaFoldDB" id="A0A512NS12"/>
<name>A0A512NS12_9HYPH</name>
<keyword evidence="3" id="KW-0378">Hydrolase</keyword>
<dbReference type="Pfam" id="PF13419">
    <property type="entry name" value="HAD_2"/>
    <property type="match status" value="1"/>
</dbReference>
<dbReference type="SFLD" id="SFLDG01129">
    <property type="entry name" value="C1.5:_HAD__Beta-PGM__Phosphata"/>
    <property type="match status" value="1"/>
</dbReference>
<evidence type="ECO:0000256" key="2">
    <source>
        <dbReference type="ARBA" id="ARBA00022723"/>
    </source>
</evidence>
<proteinExistence type="inferred from homology"/>
<dbReference type="RefSeq" id="WP_147157030.1">
    <property type="nucleotide sequence ID" value="NZ_BKAJ01000251.1"/>
</dbReference>
<dbReference type="GO" id="GO:0000287">
    <property type="term" value="F:magnesium ion binding"/>
    <property type="evidence" value="ECO:0007669"/>
    <property type="project" value="UniProtKB-ARBA"/>
</dbReference>
<dbReference type="PRINTS" id="PR00413">
    <property type="entry name" value="HADHALOGNASE"/>
</dbReference>
<dbReference type="Gene3D" id="1.10.150.240">
    <property type="entry name" value="Putative phosphatase, domain 2"/>
    <property type="match status" value="1"/>
</dbReference>